<protein>
    <submittedName>
        <fullName evidence="6">LysR family transcriptional regulator</fullName>
    </submittedName>
</protein>
<name>A0ABS1KMH6_9BACT</name>
<evidence type="ECO:0000256" key="4">
    <source>
        <dbReference type="ARBA" id="ARBA00023163"/>
    </source>
</evidence>
<dbReference type="Gene3D" id="1.10.10.10">
    <property type="entry name" value="Winged helix-like DNA-binding domain superfamily/Winged helix DNA-binding domain"/>
    <property type="match status" value="1"/>
</dbReference>
<evidence type="ECO:0000256" key="1">
    <source>
        <dbReference type="ARBA" id="ARBA00009437"/>
    </source>
</evidence>
<reference evidence="6 7" key="1">
    <citation type="submission" date="2021-01" db="EMBL/GenBank/DDBJ databases">
        <title>Chryseolinea sp. Jin1 Genome sequencing and assembly.</title>
        <authorList>
            <person name="Kim I."/>
        </authorList>
    </citation>
    <scope>NUCLEOTIDE SEQUENCE [LARGE SCALE GENOMIC DNA]</scope>
    <source>
        <strain evidence="6 7">Jin1</strain>
    </source>
</reference>
<evidence type="ECO:0000256" key="3">
    <source>
        <dbReference type="ARBA" id="ARBA00023125"/>
    </source>
</evidence>
<feature type="domain" description="HTH lysR-type" evidence="5">
    <location>
        <begin position="1"/>
        <end position="58"/>
    </location>
</feature>
<dbReference type="Proteomes" id="UP000613030">
    <property type="component" value="Unassembled WGS sequence"/>
</dbReference>
<sequence>MEIRHLRLIKAIVEEGSIANAIDKLHLTPSALSHQLREAELQVGAKIFHRIGKKLVLTDVGEKILASAYAVLQEMDKIEREVKQLIKGETGTIRMSTECYTSYHWVPAVLKKFNVDFPNINVKIAFEATHRPIQKLLQGEIDLAITCDPIVNDKIEYIELFQDEMLALVPESHPWTKKEFVVASDFETENLIIHSEPLSTVTVYQRVLSPACVQPANLTILPLTEASVEMVKADMGVLVMARWALKPYLTHPALRTVRVTPEGLHRQQYAAILNHPERPEYYEYFIKFLKEEIEL</sequence>
<comment type="caution">
    <text evidence="6">The sequence shown here is derived from an EMBL/GenBank/DDBJ whole genome shotgun (WGS) entry which is preliminary data.</text>
</comment>
<keyword evidence="4" id="KW-0804">Transcription</keyword>
<dbReference type="Gene3D" id="3.40.190.290">
    <property type="match status" value="1"/>
</dbReference>
<dbReference type="InterPro" id="IPR036388">
    <property type="entry name" value="WH-like_DNA-bd_sf"/>
</dbReference>
<dbReference type="Pfam" id="PF03466">
    <property type="entry name" value="LysR_substrate"/>
    <property type="match status" value="1"/>
</dbReference>
<dbReference type="SUPFAM" id="SSF53850">
    <property type="entry name" value="Periplasmic binding protein-like II"/>
    <property type="match status" value="1"/>
</dbReference>
<evidence type="ECO:0000313" key="7">
    <source>
        <dbReference type="Proteomes" id="UP000613030"/>
    </source>
</evidence>
<accession>A0ABS1KMH6</accession>
<dbReference type="InterPro" id="IPR005119">
    <property type="entry name" value="LysR_subst-bd"/>
</dbReference>
<evidence type="ECO:0000256" key="2">
    <source>
        <dbReference type="ARBA" id="ARBA00023015"/>
    </source>
</evidence>
<dbReference type="PANTHER" id="PTHR30419">
    <property type="entry name" value="HTH-TYPE TRANSCRIPTIONAL REGULATOR YBHD"/>
    <property type="match status" value="1"/>
</dbReference>
<keyword evidence="3" id="KW-0238">DNA-binding</keyword>
<dbReference type="Pfam" id="PF00126">
    <property type="entry name" value="HTH_1"/>
    <property type="match status" value="1"/>
</dbReference>
<dbReference type="PROSITE" id="PS50931">
    <property type="entry name" value="HTH_LYSR"/>
    <property type="match status" value="1"/>
</dbReference>
<evidence type="ECO:0000313" key="6">
    <source>
        <dbReference type="EMBL" id="MBL0740457.1"/>
    </source>
</evidence>
<dbReference type="EMBL" id="JAERRB010000001">
    <property type="protein sequence ID" value="MBL0740457.1"/>
    <property type="molecule type" value="Genomic_DNA"/>
</dbReference>
<dbReference type="InterPro" id="IPR050950">
    <property type="entry name" value="HTH-type_LysR_regulators"/>
</dbReference>
<organism evidence="6 7">
    <name type="scientific">Chryseolinea lacunae</name>
    <dbReference type="NCBI Taxonomy" id="2801331"/>
    <lineage>
        <taxon>Bacteria</taxon>
        <taxon>Pseudomonadati</taxon>
        <taxon>Bacteroidota</taxon>
        <taxon>Cytophagia</taxon>
        <taxon>Cytophagales</taxon>
        <taxon>Fulvivirgaceae</taxon>
        <taxon>Chryseolinea</taxon>
    </lineage>
</organism>
<gene>
    <name evidence="6" type="ORF">JI741_04470</name>
</gene>
<proteinExistence type="inferred from homology"/>
<evidence type="ECO:0000259" key="5">
    <source>
        <dbReference type="PROSITE" id="PS50931"/>
    </source>
</evidence>
<keyword evidence="2" id="KW-0805">Transcription regulation</keyword>
<dbReference type="PANTHER" id="PTHR30419:SF28">
    <property type="entry name" value="HTH-TYPE TRANSCRIPTIONAL REGULATOR BSDA"/>
    <property type="match status" value="1"/>
</dbReference>
<dbReference type="SUPFAM" id="SSF46785">
    <property type="entry name" value="Winged helix' DNA-binding domain"/>
    <property type="match status" value="1"/>
</dbReference>
<dbReference type="InterPro" id="IPR000847">
    <property type="entry name" value="LysR_HTH_N"/>
</dbReference>
<dbReference type="InterPro" id="IPR036390">
    <property type="entry name" value="WH_DNA-bd_sf"/>
</dbReference>
<keyword evidence="7" id="KW-1185">Reference proteome</keyword>
<comment type="similarity">
    <text evidence="1">Belongs to the LysR transcriptional regulatory family.</text>
</comment>